<dbReference type="Proteomes" id="UP000236151">
    <property type="component" value="Unassembled WGS sequence"/>
</dbReference>
<dbReference type="AlphaFoldDB" id="A0A2K2FHN4"/>
<keyword evidence="2" id="KW-0238">DNA-binding</keyword>
<feature type="domain" description="Integrase catalytic" evidence="1">
    <location>
        <begin position="282"/>
        <end position="500"/>
    </location>
</feature>
<keyword evidence="3" id="KW-1185">Reference proteome</keyword>
<organism evidence="2 3">
    <name type="scientific">Clostridium thermosuccinogenes</name>
    <dbReference type="NCBI Taxonomy" id="84032"/>
    <lineage>
        <taxon>Bacteria</taxon>
        <taxon>Bacillati</taxon>
        <taxon>Bacillota</taxon>
        <taxon>Clostridia</taxon>
        <taxon>Eubacteriales</taxon>
        <taxon>Clostridiaceae</taxon>
        <taxon>Clostridium</taxon>
    </lineage>
</organism>
<reference evidence="2 3" key="1">
    <citation type="submission" date="2017-06" db="EMBL/GenBank/DDBJ databases">
        <title>Investigating the central metabolism of Clostridium thermosuccinogenes.</title>
        <authorList>
            <person name="Koendjbiharie J.G."/>
            <person name="van Kranenburg R."/>
        </authorList>
    </citation>
    <scope>NUCLEOTIDE SEQUENCE [LARGE SCALE GENOMIC DNA]</scope>
    <source>
        <strain evidence="2 3">DSM 5806</strain>
    </source>
</reference>
<dbReference type="Gene3D" id="3.30.420.10">
    <property type="entry name" value="Ribonuclease H-like superfamily/Ribonuclease H"/>
    <property type="match status" value="1"/>
</dbReference>
<dbReference type="InterPro" id="IPR001584">
    <property type="entry name" value="Integrase_cat-core"/>
</dbReference>
<dbReference type="InterPro" id="IPR036397">
    <property type="entry name" value="RNaseH_sf"/>
</dbReference>
<dbReference type="InterPro" id="IPR015378">
    <property type="entry name" value="Transposase-like_Mu_C"/>
</dbReference>
<proteinExistence type="predicted"/>
<evidence type="ECO:0000313" key="3">
    <source>
        <dbReference type="Proteomes" id="UP000236151"/>
    </source>
</evidence>
<dbReference type="GO" id="GO:0015074">
    <property type="term" value="P:DNA integration"/>
    <property type="evidence" value="ECO:0007669"/>
    <property type="project" value="InterPro"/>
</dbReference>
<accession>A0A2K2FHN4</accession>
<dbReference type="PROSITE" id="PS50994">
    <property type="entry name" value="INTEGRASE"/>
    <property type="match status" value="1"/>
</dbReference>
<dbReference type="RefSeq" id="WP_103081894.1">
    <property type="nucleotide sequence ID" value="NZ_CP021850.1"/>
</dbReference>
<evidence type="ECO:0000313" key="2">
    <source>
        <dbReference type="EMBL" id="PNT98286.1"/>
    </source>
</evidence>
<gene>
    <name evidence="2" type="ORF">CDQ84_11565</name>
</gene>
<name>A0A2K2FHN4_9CLOT</name>
<dbReference type="SUPFAM" id="SSF53098">
    <property type="entry name" value="Ribonuclease H-like"/>
    <property type="match status" value="1"/>
</dbReference>
<dbReference type="GO" id="GO:0003677">
    <property type="term" value="F:DNA binding"/>
    <property type="evidence" value="ECO:0007669"/>
    <property type="project" value="UniProtKB-KW"/>
</dbReference>
<dbReference type="OrthoDB" id="501284at2"/>
<comment type="caution">
    <text evidence="2">The sequence shown here is derived from an EMBL/GenBank/DDBJ whole genome shotgun (WGS) entry which is preliminary data.</text>
</comment>
<sequence length="721" mass="83382">MLAVNVLIEWIGTKEQGVSVIERILWLDEISDLTYVIDVNANKLPYARTISEYKVALDTEEAIMLDKDPFSRVVDEVLLSEKAKAIRDRAWEAISSIVILEPEIYYPRERAKHVKTVAQKYGLSEKVIYKYLKRYWIRGKIVNALLPDYDRCGGRGKERNSKGIKRGRPRKHADIVGDGINVDEEIKRIFRIAINRFYYSSAKHSLTMTYELMLKEYFNDGHRMVDGKKIPLLKSSSEIPTFGQFRYFFEKERNIKREVSTRYSPKKYEQEYRPVLGSSSTDAIGPGSVFQIDATVADVYLVSRFNRTHIIGRPVLYIVQDCFSKLIVGFYVGLEGPSWIGAAMALANTVGNKVSFCSQYGIDIQEEEWPVHHLPQAILADRGEMLSDNAESLIMNLGITVKNTPPFRADWKPLVERYFKLTNERTKSLLPGAVNTDFMQRGGRDYRLDAKLDLMQFTAIIIKCALFHNNHYRIDNYNKDEMMVADEVEPIPREIWNWGIANRMGKLRHVDEEVVKLNLMPSDVGVVTAKGIRFKGLFYSSKSSMKEQWFVKARSSGSWKVPVSYDPRNMNYIYIKKSATEFEKCYLLEYQIAFKGKYIEEIEYLMEWEKMQKAKGLDEGLQAKADLITEIETIVEGAKSKTNKELLVSAESDAQRKKNIRQNRQVEKEINREIEAFELDKQINNKNAEIISLNELEEELPSNPLDLLRRKQREAFGKVRE</sequence>
<dbReference type="InterPro" id="IPR012337">
    <property type="entry name" value="RNaseH-like_sf"/>
</dbReference>
<dbReference type="Pfam" id="PF09299">
    <property type="entry name" value="Mu-transpos_C"/>
    <property type="match status" value="1"/>
</dbReference>
<evidence type="ECO:0000259" key="1">
    <source>
        <dbReference type="PROSITE" id="PS50994"/>
    </source>
</evidence>
<dbReference type="EMBL" id="NIOJ01000029">
    <property type="protein sequence ID" value="PNT98286.1"/>
    <property type="molecule type" value="Genomic_DNA"/>
</dbReference>
<protein>
    <submittedName>
        <fullName evidence="2">DNA-binding protein</fullName>
    </submittedName>
</protein>
<dbReference type="KEGG" id="cthd:CDO33_03010"/>